<evidence type="ECO:0000256" key="1">
    <source>
        <dbReference type="ARBA" id="ARBA00022491"/>
    </source>
</evidence>
<evidence type="ECO:0000256" key="5">
    <source>
        <dbReference type="PROSITE-ProRule" id="PRU00335"/>
    </source>
</evidence>
<dbReference type="GO" id="GO:0000976">
    <property type="term" value="F:transcription cis-regulatory region binding"/>
    <property type="evidence" value="ECO:0007669"/>
    <property type="project" value="TreeGrafter"/>
</dbReference>
<keyword evidence="8" id="KW-1185">Reference proteome</keyword>
<sequence length="199" mass="21616">MATKGELRRESLLDTAEHVLVTAGNANASMRSFAAAADVRMGHLQHYFPTRSDLMQAVLERFMRRSLASMRQATGIDLEQEDDAPLTSADTQRIATALLEAQCEPTTARLYVEIWAMAASDESIATELRGFYASYAKHVRRVVERARPELSHDARDAKAHSIIALLEGAVISGAAFAGLRSAGTDTEIIGAINHLIHGA</sequence>
<comment type="caution">
    <text evidence="7">The sequence shown here is derived from an EMBL/GenBank/DDBJ whole genome shotgun (WGS) entry which is preliminary data.</text>
</comment>
<keyword evidence="4" id="KW-0804">Transcription</keyword>
<name>A0A931GF86_9MICC</name>
<reference evidence="7" key="1">
    <citation type="submission" date="2020-11" db="EMBL/GenBank/DDBJ databases">
        <title>Sequencing the genomes of 1000 actinobacteria strains.</title>
        <authorList>
            <person name="Klenk H.-P."/>
        </authorList>
    </citation>
    <scope>NUCLEOTIDE SEQUENCE</scope>
    <source>
        <strain evidence="7">DSM 26152</strain>
    </source>
</reference>
<protein>
    <submittedName>
        <fullName evidence="7">AcrR family transcriptional regulator</fullName>
    </submittedName>
</protein>
<evidence type="ECO:0000313" key="7">
    <source>
        <dbReference type="EMBL" id="MBG6084392.1"/>
    </source>
</evidence>
<dbReference type="EMBL" id="JADOTZ010000001">
    <property type="protein sequence ID" value="MBG6084392.1"/>
    <property type="molecule type" value="Genomic_DNA"/>
</dbReference>
<dbReference type="GO" id="GO:0003700">
    <property type="term" value="F:DNA-binding transcription factor activity"/>
    <property type="evidence" value="ECO:0007669"/>
    <property type="project" value="TreeGrafter"/>
</dbReference>
<evidence type="ECO:0000259" key="6">
    <source>
        <dbReference type="PROSITE" id="PS50977"/>
    </source>
</evidence>
<dbReference type="SUPFAM" id="SSF48498">
    <property type="entry name" value="Tetracyclin repressor-like, C-terminal domain"/>
    <property type="match status" value="1"/>
</dbReference>
<dbReference type="SUPFAM" id="SSF46689">
    <property type="entry name" value="Homeodomain-like"/>
    <property type="match status" value="1"/>
</dbReference>
<dbReference type="InterPro" id="IPR036271">
    <property type="entry name" value="Tet_transcr_reg_TetR-rel_C_sf"/>
</dbReference>
<gene>
    <name evidence="7" type="ORF">IW252_001159</name>
</gene>
<dbReference type="PANTHER" id="PTHR30055">
    <property type="entry name" value="HTH-TYPE TRANSCRIPTIONAL REGULATOR RUTR"/>
    <property type="match status" value="1"/>
</dbReference>
<dbReference type="InterPro" id="IPR009057">
    <property type="entry name" value="Homeodomain-like_sf"/>
</dbReference>
<keyword evidence="2" id="KW-0805">Transcription regulation</keyword>
<feature type="domain" description="HTH tetR-type" evidence="6">
    <location>
        <begin position="6"/>
        <end position="66"/>
    </location>
</feature>
<dbReference type="Proteomes" id="UP000625033">
    <property type="component" value="Unassembled WGS sequence"/>
</dbReference>
<dbReference type="AlphaFoldDB" id="A0A931GF86"/>
<proteinExistence type="predicted"/>
<organism evidence="7 8">
    <name type="scientific">Zhihengliuella flava</name>
    <dbReference type="NCBI Taxonomy" id="1285193"/>
    <lineage>
        <taxon>Bacteria</taxon>
        <taxon>Bacillati</taxon>
        <taxon>Actinomycetota</taxon>
        <taxon>Actinomycetes</taxon>
        <taxon>Micrococcales</taxon>
        <taxon>Micrococcaceae</taxon>
        <taxon>Zhihengliuella</taxon>
    </lineage>
</organism>
<keyword evidence="3 5" id="KW-0238">DNA-binding</keyword>
<feature type="DNA-binding region" description="H-T-H motif" evidence="5">
    <location>
        <begin position="29"/>
        <end position="48"/>
    </location>
</feature>
<dbReference type="Gene3D" id="1.10.357.10">
    <property type="entry name" value="Tetracycline Repressor, domain 2"/>
    <property type="match status" value="1"/>
</dbReference>
<evidence type="ECO:0000313" key="8">
    <source>
        <dbReference type="Proteomes" id="UP000625033"/>
    </source>
</evidence>
<evidence type="ECO:0000256" key="4">
    <source>
        <dbReference type="ARBA" id="ARBA00023163"/>
    </source>
</evidence>
<dbReference type="Pfam" id="PF13977">
    <property type="entry name" value="TetR_C_6"/>
    <property type="match status" value="1"/>
</dbReference>
<evidence type="ECO:0000256" key="3">
    <source>
        <dbReference type="ARBA" id="ARBA00023125"/>
    </source>
</evidence>
<dbReference type="RefSeq" id="WP_231365924.1">
    <property type="nucleotide sequence ID" value="NZ_JADOTZ010000001.1"/>
</dbReference>
<dbReference type="InterPro" id="IPR001647">
    <property type="entry name" value="HTH_TetR"/>
</dbReference>
<dbReference type="PROSITE" id="PS50977">
    <property type="entry name" value="HTH_TETR_2"/>
    <property type="match status" value="1"/>
</dbReference>
<dbReference type="InterPro" id="IPR050109">
    <property type="entry name" value="HTH-type_TetR-like_transc_reg"/>
</dbReference>
<dbReference type="PANTHER" id="PTHR30055:SF234">
    <property type="entry name" value="HTH-TYPE TRANSCRIPTIONAL REGULATOR BETI"/>
    <property type="match status" value="1"/>
</dbReference>
<keyword evidence="1" id="KW-0678">Repressor</keyword>
<accession>A0A931GF86</accession>
<dbReference type="InterPro" id="IPR039538">
    <property type="entry name" value="BetI_C"/>
</dbReference>
<evidence type="ECO:0000256" key="2">
    <source>
        <dbReference type="ARBA" id="ARBA00023015"/>
    </source>
</evidence>